<evidence type="ECO:0000313" key="3">
    <source>
        <dbReference type="Proteomes" id="UP000241514"/>
    </source>
</evidence>
<sequence>MNGVPNIRDGLATWAVARLTGFEVEAPDDTTPDPFEFEPAVDVALSSSVTSSAITVSGIDAPATVSIDGGEYSIGCGSSFTAMNGSIELDETICVRHQSSSEYSTATTTTLTIGGISADFVSTTMADPGPDPDTTPDAFSFESQTDVGLYSVVTSNTIEITGINMETSVSVSNGLYSLGCSGNFTDEAGTLENGASICVQHTAADVCLTDTTTVLTVGGVQGSFTSTTVDDSFDSDGDGISDCTDPDPYDAQVASVALDGGNSLAMSTDLGAFGDITIIDPDTASNQNGRPEDSTFPYDLVSYTVGNLNPGDSVTVVLEYPAALATGTRIFKYNDTDGFVEFESAEINGATVTLTLTDGGAGDADGEANGTIVDPVGPLLVEESDDEDPPVTPPPPPPEPERSSGSVAWWMIALMLGASLYRRRQQS</sequence>
<feature type="region of interest" description="Disordered" evidence="1">
    <location>
        <begin position="380"/>
        <end position="404"/>
    </location>
</feature>
<comment type="caution">
    <text evidence="2">The sequence shown here is derived from an EMBL/GenBank/DDBJ whole genome shotgun (WGS) entry which is preliminary data.</text>
</comment>
<dbReference type="InterPro" id="IPR053784">
    <property type="entry name" value="Choice_anch_U_dom"/>
</dbReference>
<reference evidence="2 3" key="1">
    <citation type="submission" date="2018-03" db="EMBL/GenBank/DDBJ databases">
        <title>Cross-interface Injection: A General Nanoliter Liquid Handling Method Applied to Single Cells Genome Amplification Automated Nanoliter Liquid Handling Applied to Single Cell Multiple Displacement Amplification.</title>
        <authorList>
            <person name="Yun J."/>
            <person name="Xu P."/>
            <person name="Xu J."/>
            <person name="Dai X."/>
            <person name="Wang Y."/>
            <person name="Zheng X."/>
            <person name="Cao C."/>
            <person name="Yi Q."/>
            <person name="Zhu Y."/>
            <person name="Wang L."/>
            <person name="Dong Z."/>
            <person name="Huang Y."/>
            <person name="Huang L."/>
            <person name="Du W."/>
        </authorList>
    </citation>
    <scope>NUCLEOTIDE SEQUENCE [LARGE SCALE GENOMIC DNA]</scope>
    <source>
        <strain evidence="2 3">A9-4</strain>
    </source>
</reference>
<accession>A0A6N4DF79</accession>
<proteinExistence type="predicted"/>
<gene>
    <name evidence="2" type="ORF">C9928_05110</name>
</gene>
<protein>
    <submittedName>
        <fullName evidence="2">Uncharacterized protein</fullName>
    </submittedName>
</protein>
<organism evidence="2 3">
    <name type="scientific">Pseudidiomarina aestuarii</name>
    <dbReference type="NCBI Taxonomy" id="624146"/>
    <lineage>
        <taxon>Bacteria</taxon>
        <taxon>Pseudomonadati</taxon>
        <taxon>Pseudomonadota</taxon>
        <taxon>Gammaproteobacteria</taxon>
        <taxon>Alteromonadales</taxon>
        <taxon>Idiomarinaceae</taxon>
        <taxon>Pseudidiomarina</taxon>
    </lineage>
</organism>
<dbReference type="NCBIfam" id="NF041766">
    <property type="entry name" value="choice_anch_U"/>
    <property type="match status" value="1"/>
</dbReference>
<name>A0A6N4DF79_9GAMM</name>
<evidence type="ECO:0000256" key="1">
    <source>
        <dbReference type="SAM" id="MobiDB-lite"/>
    </source>
</evidence>
<dbReference type="AlphaFoldDB" id="A0A6N4DF79"/>
<dbReference type="Proteomes" id="UP000241514">
    <property type="component" value="Unassembled WGS sequence"/>
</dbReference>
<dbReference type="EMBL" id="PYVG01000028">
    <property type="protein sequence ID" value="PTB88906.1"/>
    <property type="molecule type" value="Genomic_DNA"/>
</dbReference>
<evidence type="ECO:0000313" key="2">
    <source>
        <dbReference type="EMBL" id="PTB88906.1"/>
    </source>
</evidence>